<sequence>MENHIRDLALEKGRVIPKPEAKADFVIKGIGKRRGEDALIYRIPSHSEKAPYYEKGITISEFGLAHNQLLKTGQFTRSWFNENLSACAREGACNFTTIGGVFCMLGIAEYTAKATYQLQA</sequence>
<evidence type="ECO:0000313" key="1">
    <source>
        <dbReference type="EMBL" id="KDO13392.1"/>
    </source>
</evidence>
<keyword evidence="2" id="KW-1185">Reference proteome</keyword>
<proteinExistence type="predicted"/>
<dbReference type="Proteomes" id="UP000027331">
    <property type="component" value="Unassembled WGS sequence"/>
</dbReference>
<reference evidence="1 2" key="1">
    <citation type="submission" date="2014-04" db="EMBL/GenBank/DDBJ databases">
        <title>Vibrio metecus sp. nov., a close relative of Vibrio cholerae isolated from coastal brackish ponds and clinical specimens.</title>
        <authorList>
            <person name="Kirchberger P.C."/>
            <person name="Turnsek M."/>
            <person name="Hunt D.E."/>
            <person name="Haley B.J."/>
            <person name="Colwell R."/>
            <person name="Polz M.F."/>
            <person name="Tarr C.L."/>
            <person name="Boucher Y."/>
        </authorList>
    </citation>
    <scope>NUCLEOTIDE SEQUENCE [LARGE SCALE GENOMIC DNA]</scope>
    <source>
        <strain evidence="2">PPCK-2014</strain>
    </source>
</reference>
<dbReference type="EMBL" id="JJMN01000067">
    <property type="protein sequence ID" value="KDO13392.1"/>
    <property type="molecule type" value="Genomic_DNA"/>
</dbReference>
<comment type="caution">
    <text evidence="1">The sequence shown here is derived from an EMBL/GenBank/DDBJ whole genome shotgun (WGS) entry which is preliminary data.</text>
</comment>
<gene>
    <name evidence="1" type="ORF">DP83_13480</name>
</gene>
<accession>A0ABR4RUL8</accession>
<organism evidence="1 2">
    <name type="scientific">Vibrio metoecus</name>
    <dbReference type="NCBI Taxonomy" id="1481663"/>
    <lineage>
        <taxon>Bacteria</taxon>
        <taxon>Pseudomonadati</taxon>
        <taxon>Pseudomonadota</taxon>
        <taxon>Gammaproteobacteria</taxon>
        <taxon>Vibrionales</taxon>
        <taxon>Vibrionaceae</taxon>
        <taxon>Vibrio</taxon>
    </lineage>
</organism>
<evidence type="ECO:0000313" key="2">
    <source>
        <dbReference type="Proteomes" id="UP000027331"/>
    </source>
</evidence>
<protein>
    <submittedName>
        <fullName evidence="1">Uncharacterized protein</fullName>
    </submittedName>
</protein>
<name>A0ABR4RUL8_VIBMT</name>